<feature type="signal peptide" evidence="1">
    <location>
        <begin position="1"/>
        <end position="20"/>
    </location>
</feature>
<evidence type="ECO:0000313" key="3">
    <source>
        <dbReference type="Proteomes" id="UP001521184"/>
    </source>
</evidence>
<reference evidence="2 3" key="1">
    <citation type="journal article" date="2023" name="Plant Dis.">
        <title>First Report of Diplodia intermedia Causing Canker and Dieback Diseases on Apple Trees in Canada.</title>
        <authorList>
            <person name="Ellouze W."/>
            <person name="Ilyukhin E."/>
            <person name="Sulman M."/>
            <person name="Ali S."/>
        </authorList>
    </citation>
    <scope>NUCLEOTIDE SEQUENCE [LARGE SCALE GENOMIC DNA]</scope>
    <source>
        <strain evidence="2 3">M45-28</strain>
    </source>
</reference>
<keyword evidence="1" id="KW-0732">Signal</keyword>
<name>A0ABR3TL89_9PEZI</name>
<dbReference type="Proteomes" id="UP001521184">
    <property type="component" value="Unassembled WGS sequence"/>
</dbReference>
<accession>A0ABR3TL89</accession>
<evidence type="ECO:0000256" key="1">
    <source>
        <dbReference type="SAM" id="SignalP"/>
    </source>
</evidence>
<feature type="chain" id="PRO_5046577533" description="Fungal N-terminal domain-containing protein" evidence="1">
    <location>
        <begin position="21"/>
        <end position="234"/>
    </location>
</feature>
<sequence>MSGIEVAGLVLGAIPLAVKAFKIYAESVSQVKRYRGYRNHLQDLYQDLDSEYIVYLNTCEQLLDGIVDHNAQKTKLLEDPGGDAWRDPELEEKLKRRLARSYENYMETVQGMKSAVEEIKARLKLGPDGKVQLKNANKFREEIHRIKFSIQKPDYEGLIARITRNNLRLSKLTEQNRSLEESRYPKKRKLPDFSKVQSNARHVYKILSAGLQCGQASSCYRLANKHTISQLSGF</sequence>
<gene>
    <name evidence="2" type="ORF">SLS58_007103</name>
</gene>
<organism evidence="2 3">
    <name type="scientific">Diplodia intermedia</name>
    <dbReference type="NCBI Taxonomy" id="856260"/>
    <lineage>
        <taxon>Eukaryota</taxon>
        <taxon>Fungi</taxon>
        <taxon>Dikarya</taxon>
        <taxon>Ascomycota</taxon>
        <taxon>Pezizomycotina</taxon>
        <taxon>Dothideomycetes</taxon>
        <taxon>Dothideomycetes incertae sedis</taxon>
        <taxon>Botryosphaeriales</taxon>
        <taxon>Botryosphaeriaceae</taxon>
        <taxon>Diplodia</taxon>
    </lineage>
</organism>
<dbReference type="EMBL" id="JAKEKT020000052">
    <property type="protein sequence ID" value="KAL1640287.1"/>
    <property type="molecule type" value="Genomic_DNA"/>
</dbReference>
<comment type="caution">
    <text evidence="2">The sequence shown here is derived from an EMBL/GenBank/DDBJ whole genome shotgun (WGS) entry which is preliminary data.</text>
</comment>
<evidence type="ECO:0008006" key="4">
    <source>
        <dbReference type="Google" id="ProtNLM"/>
    </source>
</evidence>
<protein>
    <recommendedName>
        <fullName evidence="4">Fungal N-terminal domain-containing protein</fullName>
    </recommendedName>
</protein>
<dbReference type="PANTHER" id="PTHR35186:SF4">
    <property type="entry name" value="PRION-INHIBITION AND PROPAGATION HELO DOMAIN-CONTAINING PROTEIN"/>
    <property type="match status" value="1"/>
</dbReference>
<keyword evidence="3" id="KW-1185">Reference proteome</keyword>
<dbReference type="PANTHER" id="PTHR35186">
    <property type="entry name" value="ANK_REP_REGION DOMAIN-CONTAINING PROTEIN"/>
    <property type="match status" value="1"/>
</dbReference>
<evidence type="ECO:0000313" key="2">
    <source>
        <dbReference type="EMBL" id="KAL1640287.1"/>
    </source>
</evidence>
<proteinExistence type="predicted"/>